<keyword evidence="2" id="KW-1185">Reference proteome</keyword>
<proteinExistence type="predicted"/>
<protein>
    <submittedName>
        <fullName evidence="1">Uncharacterized protein</fullName>
    </submittedName>
</protein>
<accession>B9R9Z1</accession>
<dbReference type="AlphaFoldDB" id="B9R9Z1"/>
<reference evidence="2" key="1">
    <citation type="journal article" date="2010" name="Nat. Biotechnol.">
        <title>Draft genome sequence of the oilseed species Ricinus communis.</title>
        <authorList>
            <person name="Chan A.P."/>
            <person name="Crabtree J."/>
            <person name="Zhao Q."/>
            <person name="Lorenzi H."/>
            <person name="Orvis J."/>
            <person name="Puiu D."/>
            <person name="Melake-Berhan A."/>
            <person name="Jones K.M."/>
            <person name="Redman J."/>
            <person name="Chen G."/>
            <person name="Cahoon E.B."/>
            <person name="Gedil M."/>
            <person name="Stanke M."/>
            <person name="Haas B.J."/>
            <person name="Wortman J.R."/>
            <person name="Fraser-Liggett C.M."/>
            <person name="Ravel J."/>
            <person name="Rabinowicz P.D."/>
        </authorList>
    </citation>
    <scope>NUCLEOTIDE SEQUENCE [LARGE SCALE GENOMIC DNA]</scope>
    <source>
        <strain evidence="2">cv. Hale</strain>
    </source>
</reference>
<dbReference type="Proteomes" id="UP000008311">
    <property type="component" value="Unassembled WGS sequence"/>
</dbReference>
<organism evidence="1 2">
    <name type="scientific">Ricinus communis</name>
    <name type="common">Castor bean</name>
    <dbReference type="NCBI Taxonomy" id="3988"/>
    <lineage>
        <taxon>Eukaryota</taxon>
        <taxon>Viridiplantae</taxon>
        <taxon>Streptophyta</taxon>
        <taxon>Embryophyta</taxon>
        <taxon>Tracheophyta</taxon>
        <taxon>Spermatophyta</taxon>
        <taxon>Magnoliopsida</taxon>
        <taxon>eudicotyledons</taxon>
        <taxon>Gunneridae</taxon>
        <taxon>Pentapetalae</taxon>
        <taxon>rosids</taxon>
        <taxon>fabids</taxon>
        <taxon>Malpighiales</taxon>
        <taxon>Euphorbiaceae</taxon>
        <taxon>Acalyphoideae</taxon>
        <taxon>Acalypheae</taxon>
        <taxon>Ricinus</taxon>
    </lineage>
</organism>
<evidence type="ECO:0000313" key="2">
    <source>
        <dbReference type="Proteomes" id="UP000008311"/>
    </source>
</evidence>
<evidence type="ECO:0000313" key="1">
    <source>
        <dbReference type="EMBL" id="EEF51618.1"/>
    </source>
</evidence>
<name>B9R9Z1_RICCO</name>
<dbReference type="InParanoid" id="B9R9Z1"/>
<gene>
    <name evidence="1" type="ORF">RCOM_1502150</name>
</gene>
<dbReference type="EMBL" id="EQ973773">
    <property type="protein sequence ID" value="EEF51618.1"/>
    <property type="molecule type" value="Genomic_DNA"/>
</dbReference>
<sequence length="51" mass="5867">MVKRNMRLLGQRNGYRFGKVMRWCNGGVTFRDGAGVVVMRRWRCDVGGATF</sequence>